<feature type="region of interest" description="Disordered" evidence="1">
    <location>
        <begin position="60"/>
        <end position="91"/>
    </location>
</feature>
<evidence type="ECO:0000313" key="3">
    <source>
        <dbReference type="Proteomes" id="UP001518990"/>
    </source>
</evidence>
<keyword evidence="3" id="KW-1185">Reference proteome</keyword>
<evidence type="ECO:0000256" key="1">
    <source>
        <dbReference type="SAM" id="MobiDB-lite"/>
    </source>
</evidence>
<name>A0ABS3KHS2_9PROT</name>
<reference evidence="2 3" key="1">
    <citation type="submission" date="2020-09" db="EMBL/GenBank/DDBJ databases">
        <title>Roseomonas.</title>
        <authorList>
            <person name="Zhu W."/>
        </authorList>
    </citation>
    <scope>NUCLEOTIDE SEQUENCE [LARGE SCALE GENOMIC DNA]</scope>
    <source>
        <strain evidence="2 3">1311</strain>
    </source>
</reference>
<gene>
    <name evidence="2" type="ORF">IAI60_20660</name>
</gene>
<sequence length="91" mass="9652">MSEAVSEAAARLERAVGRLAEALAKPRPQPQAGIPAEQVEALASRLDISLAKLRAALVELDAPEPEPHDPMLEEDEGVPPAPPATAQNEER</sequence>
<dbReference type="RefSeq" id="WP_207450749.1">
    <property type="nucleotide sequence ID" value="NZ_CP061091.1"/>
</dbReference>
<dbReference type="Proteomes" id="UP001518990">
    <property type="component" value="Unassembled WGS sequence"/>
</dbReference>
<comment type="caution">
    <text evidence="2">The sequence shown here is derived from an EMBL/GenBank/DDBJ whole genome shotgun (WGS) entry which is preliminary data.</text>
</comment>
<accession>A0ABS3KHS2</accession>
<evidence type="ECO:0000313" key="2">
    <source>
        <dbReference type="EMBL" id="MBO1077023.1"/>
    </source>
</evidence>
<protein>
    <submittedName>
        <fullName evidence="2">Uncharacterized protein</fullName>
    </submittedName>
</protein>
<dbReference type="EMBL" id="JACTNF010000038">
    <property type="protein sequence ID" value="MBO1077023.1"/>
    <property type="molecule type" value="Genomic_DNA"/>
</dbReference>
<proteinExistence type="predicted"/>
<organism evidence="2 3">
    <name type="scientific">Roseomonas marmotae</name>
    <dbReference type="NCBI Taxonomy" id="2768161"/>
    <lineage>
        <taxon>Bacteria</taxon>
        <taxon>Pseudomonadati</taxon>
        <taxon>Pseudomonadota</taxon>
        <taxon>Alphaproteobacteria</taxon>
        <taxon>Acetobacterales</taxon>
        <taxon>Roseomonadaceae</taxon>
        <taxon>Roseomonas</taxon>
    </lineage>
</organism>